<accession>A0ABR1FBQ0</accession>
<evidence type="ECO:0000313" key="3">
    <source>
        <dbReference type="EMBL" id="KAK7206478.1"/>
    </source>
</evidence>
<proteinExistence type="inferred from homology"/>
<dbReference type="InterPro" id="IPR006931">
    <property type="entry name" value="Calcipressin"/>
</dbReference>
<reference evidence="3 4" key="1">
    <citation type="submission" date="2024-03" db="EMBL/GenBank/DDBJ databases">
        <title>Genome-scale model development and genomic sequencing of the oleaginous clade Lipomyces.</title>
        <authorList>
            <consortium name="Lawrence Berkeley National Laboratory"/>
            <person name="Czajka J.J."/>
            <person name="Han Y."/>
            <person name="Kim J."/>
            <person name="Mondo S.J."/>
            <person name="Hofstad B.A."/>
            <person name="Robles A."/>
            <person name="Haridas S."/>
            <person name="Riley R."/>
            <person name="LaButti K."/>
            <person name="Pangilinan J."/>
            <person name="Andreopoulos W."/>
            <person name="Lipzen A."/>
            <person name="Yan J."/>
            <person name="Wang M."/>
            <person name="Ng V."/>
            <person name="Grigoriev I.V."/>
            <person name="Spatafora J.W."/>
            <person name="Magnuson J.K."/>
            <person name="Baker S.E."/>
            <person name="Pomraning K.R."/>
        </authorList>
    </citation>
    <scope>NUCLEOTIDE SEQUENCE [LARGE SCALE GENOMIC DNA]</scope>
    <source>
        <strain evidence="3 4">Phaff 52-87</strain>
    </source>
</reference>
<dbReference type="GeneID" id="90039933"/>
<evidence type="ECO:0000256" key="2">
    <source>
        <dbReference type="SAM" id="MobiDB-lite"/>
    </source>
</evidence>
<organism evidence="3 4">
    <name type="scientific">Myxozyma melibiosi</name>
    <dbReference type="NCBI Taxonomy" id="54550"/>
    <lineage>
        <taxon>Eukaryota</taxon>
        <taxon>Fungi</taxon>
        <taxon>Dikarya</taxon>
        <taxon>Ascomycota</taxon>
        <taxon>Saccharomycotina</taxon>
        <taxon>Lipomycetes</taxon>
        <taxon>Lipomycetales</taxon>
        <taxon>Lipomycetaceae</taxon>
        <taxon>Myxozyma</taxon>
    </lineage>
</organism>
<dbReference type="Proteomes" id="UP001498771">
    <property type="component" value="Unassembled WGS sequence"/>
</dbReference>
<dbReference type="PANTHER" id="PTHR10300:SF14">
    <property type="entry name" value="PROTEIN SARAH"/>
    <property type="match status" value="1"/>
</dbReference>
<evidence type="ECO:0000256" key="1">
    <source>
        <dbReference type="ARBA" id="ARBA00008209"/>
    </source>
</evidence>
<comment type="caution">
    <text evidence="3">The sequence shown here is derived from an EMBL/GenBank/DDBJ whole genome shotgun (WGS) entry which is preliminary data.</text>
</comment>
<sequence length="247" mass="26902">MTQTLTNTLVLTGLISPAHFTPSSLAYLRSAIDIAAEDPDALVHFGPLPTFARVVLVFRTVTAALRVHLALDRRCVPVHVGEQQQQQQQQHQEQQQQQQQTRLRTFFCADNTPVDALLQHRKTSSLELPDPGKLFLISPPPSPPPGWVATEEEPPNMNVGVDADVLASVLSKLATVEIDGSEGTDDVNRNMKEGGEEYGVGNGKGASIVIMEADSRRMQPGIVVSDHSDGDEFLPFGRQTLPRTAVP</sequence>
<dbReference type="PANTHER" id="PTHR10300">
    <property type="entry name" value="CALCIPRESSIN"/>
    <property type="match status" value="1"/>
</dbReference>
<dbReference type="EMBL" id="JBBJBU010000002">
    <property type="protein sequence ID" value="KAK7206478.1"/>
    <property type="molecule type" value="Genomic_DNA"/>
</dbReference>
<keyword evidence="4" id="KW-1185">Reference proteome</keyword>
<comment type="similarity">
    <text evidence="1">Belongs to the RCAN family.</text>
</comment>
<dbReference type="RefSeq" id="XP_064769511.1">
    <property type="nucleotide sequence ID" value="XM_064914421.1"/>
</dbReference>
<dbReference type="Pfam" id="PF04847">
    <property type="entry name" value="Calcipressin"/>
    <property type="match status" value="1"/>
</dbReference>
<feature type="region of interest" description="Disordered" evidence="2">
    <location>
        <begin position="222"/>
        <end position="247"/>
    </location>
</feature>
<evidence type="ECO:0000313" key="4">
    <source>
        <dbReference type="Proteomes" id="UP001498771"/>
    </source>
</evidence>
<gene>
    <name evidence="3" type="ORF">BZA70DRAFT_293900</name>
</gene>
<name>A0ABR1FBQ0_9ASCO</name>
<protein>
    <submittedName>
        <fullName evidence="3">Calcipressin-domain-containing protein</fullName>
    </submittedName>
</protein>